<dbReference type="PANTHER" id="PTHR12849:SF0">
    <property type="entry name" value="LARIAT DEBRANCHING ENZYME"/>
    <property type="match status" value="1"/>
</dbReference>
<dbReference type="GO" id="GO:0008419">
    <property type="term" value="F:RNA lariat debranching enzyme activity"/>
    <property type="evidence" value="ECO:0007669"/>
    <property type="project" value="UniProtKB-ARBA"/>
</dbReference>
<evidence type="ECO:0000256" key="9">
    <source>
        <dbReference type="ARBA" id="ARBA00022833"/>
    </source>
</evidence>
<dbReference type="InterPro" id="IPR007708">
    <property type="entry name" value="DBR1_C"/>
</dbReference>
<dbReference type="Proteomes" id="UP001360560">
    <property type="component" value="Unassembled WGS sequence"/>
</dbReference>
<dbReference type="Pfam" id="PF00149">
    <property type="entry name" value="Metallophos"/>
    <property type="match status" value="1"/>
</dbReference>
<evidence type="ECO:0000313" key="16">
    <source>
        <dbReference type="Proteomes" id="UP001360560"/>
    </source>
</evidence>
<feature type="domain" description="Lariat debranching enzyme C-terminal" evidence="14">
    <location>
        <begin position="277"/>
        <end position="424"/>
    </location>
</feature>
<sequence length="426" mass="49701">MKVSIAIEGCCHGELDRTYQSIRALPKDEKPELLLITGDFQSVRNHNDLKCVSMPAKYRKLGDFQDYYTSKKKAPVLTIFIGGNHEASNYLQELKFGGWVAPNIYYLGKSNVIWYKGLKIAGVTGIFNDYNFMKPSFEKVPYDQSSIRSVYHVRKLELLKFLFYERINQHKIDIFLSHDWPQHITNFGDLPKLLKAKPFFQKDIQTGRLGSPVNRVLLHKLVPRYWYSSHLHVKFEAIYIGEGEKKRNDDEIVINMDDSDDEEEEEEEEEEDDDDDDDGDEKGTTTQTRFLALDKCLPGRKFLEIETIEVGDNNSHPSYNSDELFYDETFLKVHKYFNKFTKSSEFRQIAKGTLLNESNMELDLLLNGFKDAILKEDIPVRDLMISRDFVKEVSEHEKNFQELRPIINSQTATFCDKFGILFDQDW</sequence>
<evidence type="ECO:0000256" key="2">
    <source>
        <dbReference type="ARBA" id="ARBA00001947"/>
    </source>
</evidence>
<keyword evidence="8" id="KW-0378">Hydrolase</keyword>
<gene>
    <name evidence="15" type="ORF">DASC09_004150</name>
</gene>
<comment type="cofactor">
    <cofactor evidence="2">
        <name>Zn(2+)</name>
        <dbReference type="ChEBI" id="CHEBI:29105"/>
    </cofactor>
</comment>
<keyword evidence="6" id="KW-0507">mRNA processing</keyword>
<comment type="subcellular location">
    <subcellularLocation>
        <location evidence="4">Nucleus</location>
    </subcellularLocation>
</comment>
<accession>A0AAV5QF49</accession>
<keyword evidence="11" id="KW-0464">Manganese</keyword>
<proteinExistence type="inferred from homology"/>
<keyword evidence="9" id="KW-0862">Zinc</keyword>
<evidence type="ECO:0000256" key="11">
    <source>
        <dbReference type="ARBA" id="ARBA00023211"/>
    </source>
</evidence>
<dbReference type="RefSeq" id="XP_064850090.1">
    <property type="nucleotide sequence ID" value="XM_064994018.1"/>
</dbReference>
<dbReference type="PANTHER" id="PTHR12849">
    <property type="entry name" value="RNA LARIAT DEBRANCHING ENZYME"/>
    <property type="match status" value="1"/>
</dbReference>
<dbReference type="InterPro" id="IPR004843">
    <property type="entry name" value="Calcineurin-like_PHP"/>
</dbReference>
<dbReference type="CDD" id="cd00844">
    <property type="entry name" value="MPP_Dbr1_N"/>
    <property type="match status" value="1"/>
</dbReference>
<evidence type="ECO:0000313" key="15">
    <source>
        <dbReference type="EMBL" id="GMM33090.1"/>
    </source>
</evidence>
<evidence type="ECO:0000256" key="5">
    <source>
        <dbReference type="ARBA" id="ARBA00006045"/>
    </source>
</evidence>
<organism evidence="15 16">
    <name type="scientific">Saccharomycopsis crataegensis</name>
    <dbReference type="NCBI Taxonomy" id="43959"/>
    <lineage>
        <taxon>Eukaryota</taxon>
        <taxon>Fungi</taxon>
        <taxon>Dikarya</taxon>
        <taxon>Ascomycota</taxon>
        <taxon>Saccharomycotina</taxon>
        <taxon>Saccharomycetes</taxon>
        <taxon>Saccharomycopsidaceae</taxon>
        <taxon>Saccharomycopsis</taxon>
    </lineage>
</organism>
<protein>
    <submittedName>
        <fullName evidence="15">RNA lariat debranching enzyme</fullName>
    </submittedName>
</protein>
<evidence type="ECO:0000256" key="10">
    <source>
        <dbReference type="ARBA" id="ARBA00023004"/>
    </source>
</evidence>
<comment type="cofactor">
    <cofactor evidence="1">
        <name>Mn(2+)</name>
        <dbReference type="ChEBI" id="CHEBI:29035"/>
    </cofactor>
</comment>
<keyword evidence="7" id="KW-0479">Metal-binding</keyword>
<comment type="cofactor">
    <cofactor evidence="3">
        <name>Fe(2+)</name>
        <dbReference type="ChEBI" id="CHEBI:29033"/>
    </cofactor>
</comment>
<evidence type="ECO:0000256" key="12">
    <source>
        <dbReference type="ARBA" id="ARBA00023242"/>
    </source>
</evidence>
<keyword evidence="10" id="KW-0408">Iron</keyword>
<dbReference type="Gene3D" id="3.60.21.10">
    <property type="match status" value="1"/>
</dbReference>
<feature type="compositionally biased region" description="Acidic residues" evidence="13">
    <location>
        <begin position="257"/>
        <end position="280"/>
    </location>
</feature>
<dbReference type="Pfam" id="PF05011">
    <property type="entry name" value="DBR1"/>
    <property type="match status" value="1"/>
</dbReference>
<evidence type="ECO:0000256" key="1">
    <source>
        <dbReference type="ARBA" id="ARBA00001936"/>
    </source>
</evidence>
<name>A0AAV5QF49_9ASCO</name>
<keyword evidence="12" id="KW-0539">Nucleus</keyword>
<dbReference type="EMBL" id="BTFZ01000001">
    <property type="protein sequence ID" value="GMM33090.1"/>
    <property type="molecule type" value="Genomic_DNA"/>
</dbReference>
<dbReference type="GeneID" id="90071069"/>
<comment type="caution">
    <text evidence="15">The sequence shown here is derived from an EMBL/GenBank/DDBJ whole genome shotgun (WGS) entry which is preliminary data.</text>
</comment>
<dbReference type="GO" id="GO:0005634">
    <property type="term" value="C:nucleus"/>
    <property type="evidence" value="ECO:0007669"/>
    <property type="project" value="UniProtKB-SubCell"/>
</dbReference>
<comment type="similarity">
    <text evidence="5">Belongs to the lariat debranching enzyme family.</text>
</comment>
<evidence type="ECO:0000256" key="6">
    <source>
        <dbReference type="ARBA" id="ARBA00022664"/>
    </source>
</evidence>
<feature type="region of interest" description="Disordered" evidence="13">
    <location>
        <begin position="250"/>
        <end position="284"/>
    </location>
</feature>
<dbReference type="GO" id="GO:0046872">
    <property type="term" value="F:metal ion binding"/>
    <property type="evidence" value="ECO:0007669"/>
    <property type="project" value="UniProtKB-KW"/>
</dbReference>
<evidence type="ECO:0000256" key="8">
    <source>
        <dbReference type="ARBA" id="ARBA00022801"/>
    </source>
</evidence>
<dbReference type="GO" id="GO:0000398">
    <property type="term" value="P:mRNA splicing, via spliceosome"/>
    <property type="evidence" value="ECO:0007669"/>
    <property type="project" value="TreeGrafter"/>
</dbReference>
<dbReference type="SUPFAM" id="SSF56300">
    <property type="entry name" value="Metallo-dependent phosphatases"/>
    <property type="match status" value="1"/>
</dbReference>
<dbReference type="SMART" id="SM01124">
    <property type="entry name" value="DBR1"/>
    <property type="match status" value="1"/>
</dbReference>
<keyword evidence="16" id="KW-1185">Reference proteome</keyword>
<reference evidence="15 16" key="1">
    <citation type="journal article" date="2023" name="Elife">
        <title>Identification of key yeast species and microbe-microbe interactions impacting larval growth of Drosophila in the wild.</title>
        <authorList>
            <person name="Mure A."/>
            <person name="Sugiura Y."/>
            <person name="Maeda R."/>
            <person name="Honda K."/>
            <person name="Sakurai N."/>
            <person name="Takahashi Y."/>
            <person name="Watada M."/>
            <person name="Katoh T."/>
            <person name="Gotoh A."/>
            <person name="Gotoh Y."/>
            <person name="Taniguchi I."/>
            <person name="Nakamura K."/>
            <person name="Hayashi T."/>
            <person name="Katayama T."/>
            <person name="Uemura T."/>
            <person name="Hattori Y."/>
        </authorList>
    </citation>
    <scope>NUCLEOTIDE SEQUENCE [LARGE SCALE GENOMIC DNA]</scope>
    <source>
        <strain evidence="15 16">SC-9</strain>
    </source>
</reference>
<evidence type="ECO:0000256" key="4">
    <source>
        <dbReference type="ARBA" id="ARBA00004123"/>
    </source>
</evidence>
<dbReference type="InterPro" id="IPR029052">
    <property type="entry name" value="Metallo-depent_PP-like"/>
</dbReference>
<evidence type="ECO:0000259" key="14">
    <source>
        <dbReference type="SMART" id="SM01124"/>
    </source>
</evidence>
<evidence type="ECO:0000256" key="13">
    <source>
        <dbReference type="SAM" id="MobiDB-lite"/>
    </source>
</evidence>
<dbReference type="InterPro" id="IPR041816">
    <property type="entry name" value="Dbr1_N"/>
</dbReference>
<dbReference type="AlphaFoldDB" id="A0AAV5QF49"/>
<evidence type="ECO:0000256" key="7">
    <source>
        <dbReference type="ARBA" id="ARBA00022723"/>
    </source>
</evidence>
<evidence type="ECO:0000256" key="3">
    <source>
        <dbReference type="ARBA" id="ARBA00001954"/>
    </source>
</evidence>